<evidence type="ECO:0000259" key="6">
    <source>
        <dbReference type="PROSITE" id="PS51715"/>
    </source>
</evidence>
<dbReference type="Gene3D" id="3.40.50.300">
    <property type="entry name" value="P-loop containing nucleotide triphosphate hydrolases"/>
    <property type="match status" value="1"/>
</dbReference>
<dbReference type="Gene3D" id="1.10.287.1490">
    <property type="match status" value="1"/>
</dbReference>
<dbReference type="AlphaFoldDB" id="A0A383VNA4"/>
<evidence type="ECO:0000256" key="1">
    <source>
        <dbReference type="ARBA" id="ARBA00022741"/>
    </source>
</evidence>
<feature type="compositionally biased region" description="Basic and acidic residues" evidence="5">
    <location>
        <begin position="734"/>
        <end position="744"/>
    </location>
</feature>
<protein>
    <recommendedName>
        <fullName evidence="6">GB1/RHD3-type G domain-containing protein</fullName>
    </recommendedName>
</protein>
<evidence type="ECO:0000313" key="7">
    <source>
        <dbReference type="EMBL" id="SZX67005.1"/>
    </source>
</evidence>
<dbReference type="InterPro" id="IPR036543">
    <property type="entry name" value="Guanylate-bd_C_sf"/>
</dbReference>
<feature type="region of interest" description="Disordered" evidence="5">
    <location>
        <begin position="580"/>
        <end position="606"/>
    </location>
</feature>
<name>A0A383VNA4_TETOB</name>
<evidence type="ECO:0000313" key="8">
    <source>
        <dbReference type="Proteomes" id="UP000256970"/>
    </source>
</evidence>
<feature type="compositionally biased region" description="Low complexity" evidence="5">
    <location>
        <begin position="586"/>
        <end position="606"/>
    </location>
</feature>
<gene>
    <name evidence="7" type="ORF">BQ4739_LOCUS7431</name>
</gene>
<keyword evidence="1" id="KW-0547">Nucleotide-binding</keyword>
<evidence type="ECO:0000256" key="5">
    <source>
        <dbReference type="SAM" id="MobiDB-lite"/>
    </source>
</evidence>
<sequence length="885" mass="94830">MASSWFRRGSTSSAVAEPSNAQAAQGKPLVLIGFNEATSSWEVGQEAMRVLQTIPGPLCTVSVCGRARQGKSFLLNQILSKFTSVDKPQGFVVSPTHQSCTRGIWIWSAPITMIGPDGRKLNTILMDCEGVDAVDQGQQHSAQIFSLAVLLSSIFIYNQIGAIDAIAIERMAMVCSLAKRIRDKSQPVAGSRPLGTSSATGQVDFSPAFIWLLRDFQLRLESNGKQITPAEYLEEALLPVKGGEADIANRNQMRTTIKAVFPDRDVATLVRPALSESHLQRLDTLPYSSLRPEFRRDMDIVMRLVASKARPLAVGGSLVSGKALAALTAAYVDAVNHGAVPQLVTAWQGVSRAETQKAFDEAAAAYGQRFKPDLDGSGSAVEEQQLYELHQTALGAALSAFKSGAMGEAELLGEFEAKLRQQLEATYQEARRKLAVSGERVASEMLAAESGKLRALMAGPGASVEAVESELRRFLDEYDLKVPSGPYKYKKAAEFLMNTTIIGIKGIVQNILKAKEEAAGRAAAAEAKVAELRTDLARLSEADSRASDAAAQLSAAQQEAARLRGQLEAKARHMSTLEAELSTARQSEASGSAAQQQLQQQLAAAKAEGERLKGQLGEVPRLQQQLQGLQGQLQQAGQREAAALAEKAAAQQEATRLAGQLSTEQGRISQLQAENTAGRSELDSLRSTVAELRQQLEGAQVSKVQESHLQGQLEEERRKVTAQMQEIATLTNDLVKERNEHDNTRTQLAQAKTAAARPSSAGNATPAAGSGGARVTPAAAAGAGGRQRKRARTAAEDEDDAMADAEQHTPLPAEAEPPAEPASAAAASPGGIDKDINPEKMTIPQLKAWVTDSSLEDEEFFKLSQSSKTKKPDWVKYVKKKLAAC</sequence>
<feature type="compositionally biased region" description="Low complexity" evidence="5">
    <location>
        <begin position="812"/>
        <end position="829"/>
    </location>
</feature>
<dbReference type="Proteomes" id="UP000256970">
    <property type="component" value="Unassembled WGS sequence"/>
</dbReference>
<accession>A0A383VNA4</accession>
<dbReference type="InterPro" id="IPR003191">
    <property type="entry name" value="Guanylate-bd/ATL_C"/>
</dbReference>
<feature type="compositionally biased region" description="Polar residues" evidence="5">
    <location>
        <begin position="660"/>
        <end position="678"/>
    </location>
</feature>
<reference evidence="7 8" key="1">
    <citation type="submission" date="2016-10" db="EMBL/GenBank/DDBJ databases">
        <authorList>
            <person name="Cai Z."/>
        </authorList>
    </citation>
    <scope>NUCLEOTIDE SEQUENCE [LARGE SCALE GENOMIC DNA]</scope>
</reference>
<evidence type="ECO:0000256" key="4">
    <source>
        <dbReference type="PROSITE-ProRule" id="PRU01052"/>
    </source>
</evidence>
<dbReference type="InterPro" id="IPR030386">
    <property type="entry name" value="G_GB1_RHD3_dom"/>
</dbReference>
<dbReference type="GO" id="GO:0003924">
    <property type="term" value="F:GTPase activity"/>
    <property type="evidence" value="ECO:0007669"/>
    <property type="project" value="InterPro"/>
</dbReference>
<dbReference type="InterPro" id="IPR027417">
    <property type="entry name" value="P-loop_NTPase"/>
</dbReference>
<evidence type="ECO:0000256" key="3">
    <source>
        <dbReference type="ARBA" id="ARBA00023134"/>
    </source>
</evidence>
<dbReference type="GO" id="GO:0005525">
    <property type="term" value="F:GTP binding"/>
    <property type="evidence" value="ECO:0007669"/>
    <property type="project" value="UniProtKB-KW"/>
</dbReference>
<feature type="domain" description="GB1/RHD3-type G" evidence="6">
    <location>
        <begin position="55"/>
        <end position="310"/>
    </location>
</feature>
<keyword evidence="8" id="KW-1185">Reference proteome</keyword>
<dbReference type="Pfam" id="PF02841">
    <property type="entry name" value="GBP_C"/>
    <property type="match status" value="1"/>
</dbReference>
<dbReference type="SUPFAM" id="SSF48340">
    <property type="entry name" value="Interferon-induced guanylate-binding protein 1 (GBP1), C-terminal domain"/>
    <property type="match status" value="1"/>
</dbReference>
<dbReference type="PROSITE" id="PS51715">
    <property type="entry name" value="G_GB1_RHD3"/>
    <property type="match status" value="1"/>
</dbReference>
<comment type="similarity">
    <text evidence="4">Belongs to the TRAFAC class dynamin-like GTPase superfamily. GB1/RHD3 GTPase family.</text>
</comment>
<dbReference type="Pfam" id="PF02263">
    <property type="entry name" value="GBP"/>
    <property type="match status" value="1"/>
</dbReference>
<evidence type="ECO:0000256" key="2">
    <source>
        <dbReference type="ARBA" id="ARBA00022801"/>
    </source>
</evidence>
<dbReference type="SUPFAM" id="SSF52540">
    <property type="entry name" value="P-loop containing nucleoside triphosphate hydrolases"/>
    <property type="match status" value="1"/>
</dbReference>
<dbReference type="PANTHER" id="PTHR10751">
    <property type="entry name" value="GUANYLATE BINDING PROTEIN"/>
    <property type="match status" value="1"/>
</dbReference>
<dbReference type="EMBL" id="FNXT01000767">
    <property type="protein sequence ID" value="SZX67005.1"/>
    <property type="molecule type" value="Genomic_DNA"/>
</dbReference>
<proteinExistence type="inferred from homology"/>
<organism evidence="7 8">
    <name type="scientific">Tetradesmus obliquus</name>
    <name type="common">Green alga</name>
    <name type="synonym">Acutodesmus obliquus</name>
    <dbReference type="NCBI Taxonomy" id="3088"/>
    <lineage>
        <taxon>Eukaryota</taxon>
        <taxon>Viridiplantae</taxon>
        <taxon>Chlorophyta</taxon>
        <taxon>core chlorophytes</taxon>
        <taxon>Chlorophyceae</taxon>
        <taxon>CS clade</taxon>
        <taxon>Sphaeropleales</taxon>
        <taxon>Scenedesmaceae</taxon>
        <taxon>Tetradesmus</taxon>
    </lineage>
</organism>
<keyword evidence="3" id="KW-0342">GTP-binding</keyword>
<feature type="region of interest" description="Disordered" evidence="5">
    <location>
        <begin position="732"/>
        <end position="839"/>
    </location>
</feature>
<feature type="region of interest" description="Disordered" evidence="5">
    <location>
        <begin position="655"/>
        <end position="681"/>
    </location>
</feature>
<keyword evidence="2" id="KW-0378">Hydrolase</keyword>
<dbReference type="Gene3D" id="1.20.58.420">
    <property type="entry name" value="AHSP"/>
    <property type="match status" value="1"/>
</dbReference>
<dbReference type="InterPro" id="IPR015894">
    <property type="entry name" value="Guanylate-bd_N"/>
</dbReference>